<dbReference type="InterPro" id="IPR012334">
    <property type="entry name" value="Pectin_lyas_fold"/>
</dbReference>
<organism evidence="3 4">
    <name type="scientific">Pseudofrankia asymbiotica</name>
    <dbReference type="NCBI Taxonomy" id="1834516"/>
    <lineage>
        <taxon>Bacteria</taxon>
        <taxon>Bacillati</taxon>
        <taxon>Actinomycetota</taxon>
        <taxon>Actinomycetes</taxon>
        <taxon>Frankiales</taxon>
        <taxon>Frankiaceae</taxon>
        <taxon>Pseudofrankia</taxon>
    </lineage>
</organism>
<feature type="compositionally biased region" description="Gly residues" evidence="1">
    <location>
        <begin position="66"/>
        <end position="76"/>
    </location>
</feature>
<feature type="signal peptide" evidence="2">
    <location>
        <begin position="1"/>
        <end position="32"/>
    </location>
</feature>
<dbReference type="Proteomes" id="UP000188929">
    <property type="component" value="Unassembled WGS sequence"/>
</dbReference>
<reference evidence="4" key="1">
    <citation type="submission" date="2016-10" db="EMBL/GenBank/DDBJ databases">
        <title>Frankia sp. NRRL B-16386 Genome sequencing.</title>
        <authorList>
            <person name="Ghodhbane-Gtari F."/>
            <person name="Swanson E."/>
            <person name="Gueddou A."/>
            <person name="Hezbri K."/>
            <person name="Ktari K."/>
            <person name="Nouioui I."/>
            <person name="Morris K."/>
            <person name="Simpson S."/>
            <person name="Abebe-Akele F."/>
            <person name="Thomas K."/>
            <person name="Gtari M."/>
            <person name="Tisa L.S."/>
        </authorList>
    </citation>
    <scope>NUCLEOTIDE SEQUENCE [LARGE SCALE GENOMIC DNA]</scope>
    <source>
        <strain evidence="4">NRRL B-16386</strain>
    </source>
</reference>
<name>A0A1V2I6H6_9ACTN</name>
<dbReference type="SUPFAM" id="SSF51126">
    <property type="entry name" value="Pectin lyase-like"/>
    <property type="match status" value="1"/>
</dbReference>
<dbReference type="STRING" id="1834516.BL253_23840"/>
<evidence type="ECO:0000313" key="3">
    <source>
        <dbReference type="EMBL" id="ONH26822.1"/>
    </source>
</evidence>
<accession>A0A1V2I6H6</accession>
<protein>
    <recommendedName>
        <fullName evidence="5">Right handed beta helix domain-containing protein</fullName>
    </recommendedName>
</protein>
<evidence type="ECO:0000256" key="1">
    <source>
        <dbReference type="SAM" id="MobiDB-lite"/>
    </source>
</evidence>
<keyword evidence="4" id="KW-1185">Reference proteome</keyword>
<feature type="region of interest" description="Disordered" evidence="1">
    <location>
        <begin position="43"/>
        <end position="89"/>
    </location>
</feature>
<evidence type="ECO:0008006" key="5">
    <source>
        <dbReference type="Google" id="ProtNLM"/>
    </source>
</evidence>
<dbReference type="InterPro" id="IPR006626">
    <property type="entry name" value="PbH1"/>
</dbReference>
<dbReference type="Gene3D" id="2.160.20.10">
    <property type="entry name" value="Single-stranded right-handed beta-helix, Pectin lyase-like"/>
    <property type="match status" value="1"/>
</dbReference>
<dbReference type="SMART" id="SM00710">
    <property type="entry name" value="PbH1"/>
    <property type="match status" value="5"/>
</dbReference>
<gene>
    <name evidence="3" type="ORF">BL253_23840</name>
</gene>
<keyword evidence="2" id="KW-0732">Signal</keyword>
<comment type="caution">
    <text evidence="3">The sequence shown here is derived from an EMBL/GenBank/DDBJ whole genome shotgun (WGS) entry which is preliminary data.</text>
</comment>
<sequence length="387" mass="39640">MSTPRDRSPARVRGGGAVRVATLVIAATLAVASCGGGGDQPTEFASVPAASPNRSALQGSDDGKGHASGGPVGAGGTAPNASADGKVTCPTGGGTTVHNADELTAALKAARPGTIVRMAAGRYVGDLGITVSGTEASPIWLCGSPDAVIDGEDDAKYLLYLNKVSWVRVVGFSLRGGRKGLVADSVHNSIIASLHVSQIGDEAIHLRTASTDNTVIGNVIRDTGNRSEKFGEGIYVGSATSNWCTYTDCQPDRSNRNSVIGNDIADTTSENIDIKEGTEGGVVRDNRLSGSGMVATDSWIDVKGNGWLVENNTGTTDGGSIEDGIQTHVVEEGWGRQNTIRGNQLTVDGEGYGVYIHDGKGTLNVVGCDNKVTGAKKGLSNIPCSSG</sequence>
<evidence type="ECO:0000256" key="2">
    <source>
        <dbReference type="SAM" id="SignalP"/>
    </source>
</evidence>
<dbReference type="EMBL" id="MOMC01000049">
    <property type="protein sequence ID" value="ONH26822.1"/>
    <property type="molecule type" value="Genomic_DNA"/>
</dbReference>
<evidence type="ECO:0000313" key="4">
    <source>
        <dbReference type="Proteomes" id="UP000188929"/>
    </source>
</evidence>
<dbReference type="RefSeq" id="WP_076819449.1">
    <property type="nucleotide sequence ID" value="NZ_MOMC01000049.1"/>
</dbReference>
<dbReference type="InterPro" id="IPR011050">
    <property type="entry name" value="Pectin_lyase_fold/virulence"/>
</dbReference>
<dbReference type="AlphaFoldDB" id="A0A1V2I6H6"/>
<proteinExistence type="predicted"/>
<feature type="chain" id="PRO_5011962585" description="Right handed beta helix domain-containing protein" evidence="2">
    <location>
        <begin position="33"/>
        <end position="387"/>
    </location>
</feature>
<dbReference type="PROSITE" id="PS51257">
    <property type="entry name" value="PROKAR_LIPOPROTEIN"/>
    <property type="match status" value="1"/>
</dbReference>